<evidence type="ECO:0000313" key="2">
    <source>
        <dbReference type="Proteomes" id="UP000588051"/>
    </source>
</evidence>
<proteinExistence type="predicted"/>
<dbReference type="EMBL" id="JABXYJ010000013">
    <property type="protein sequence ID" value="NVO79323.1"/>
    <property type="molecule type" value="Genomic_DNA"/>
</dbReference>
<dbReference type="InterPro" id="IPR021430">
    <property type="entry name" value="DUF3079"/>
</dbReference>
<dbReference type="RefSeq" id="WP_176804888.1">
    <property type="nucleotide sequence ID" value="NZ_JABXYJ010000013.1"/>
</dbReference>
<evidence type="ECO:0000313" key="1">
    <source>
        <dbReference type="EMBL" id="NVO79323.1"/>
    </source>
</evidence>
<keyword evidence="2" id="KW-1185">Reference proteome</keyword>
<reference evidence="1 2" key="1">
    <citation type="submission" date="2020-06" db="EMBL/GenBank/DDBJ databases">
        <authorList>
            <person name="Qiu C."/>
            <person name="Liu Z."/>
        </authorList>
    </citation>
    <scope>NUCLEOTIDE SEQUENCE [LARGE SCALE GENOMIC DNA]</scope>
    <source>
        <strain evidence="1 2">EM 1</strain>
    </source>
</reference>
<accession>A0A850QPP7</accession>
<name>A0A850QPP7_9BURK</name>
<gene>
    <name evidence="1" type="ORF">HV832_16005</name>
</gene>
<dbReference type="Pfam" id="PF11278">
    <property type="entry name" value="DUF3079"/>
    <property type="match status" value="1"/>
</dbReference>
<protein>
    <submittedName>
        <fullName evidence="1">DUF3079 domain-containing protein</fullName>
    </submittedName>
</protein>
<sequence>MAKKFPANPKNPERICWGCDLYCPADSMSCGNGADRTPHPAELFGEDWDQWQPVVITKMPVVTEAPVKDHPLPPPK</sequence>
<dbReference type="AlphaFoldDB" id="A0A850QPP7"/>
<dbReference type="Proteomes" id="UP000588051">
    <property type="component" value="Unassembled WGS sequence"/>
</dbReference>
<comment type="caution">
    <text evidence="1">The sequence shown here is derived from an EMBL/GenBank/DDBJ whole genome shotgun (WGS) entry which is preliminary data.</text>
</comment>
<organism evidence="1 2">
    <name type="scientific">Undibacterium oligocarboniphilum</name>
    <dbReference type="NCBI Taxonomy" id="666702"/>
    <lineage>
        <taxon>Bacteria</taxon>
        <taxon>Pseudomonadati</taxon>
        <taxon>Pseudomonadota</taxon>
        <taxon>Betaproteobacteria</taxon>
        <taxon>Burkholderiales</taxon>
        <taxon>Oxalobacteraceae</taxon>
        <taxon>Undibacterium</taxon>
    </lineage>
</organism>